<evidence type="ECO:0000256" key="5">
    <source>
        <dbReference type="ARBA" id="ARBA00023136"/>
    </source>
</evidence>
<keyword evidence="2" id="KW-1003">Cell membrane</keyword>
<feature type="transmembrane region" description="Helical" evidence="6">
    <location>
        <begin position="120"/>
        <end position="141"/>
    </location>
</feature>
<dbReference type="Proteomes" id="UP000435648">
    <property type="component" value="Chromosome"/>
</dbReference>
<comment type="subcellular location">
    <subcellularLocation>
        <location evidence="1">Cell membrane</location>
        <topology evidence="1">Multi-pass membrane protein</topology>
    </subcellularLocation>
</comment>
<feature type="transmembrane region" description="Helical" evidence="6">
    <location>
        <begin position="187"/>
        <end position="208"/>
    </location>
</feature>
<feature type="transmembrane region" description="Helical" evidence="6">
    <location>
        <begin position="6"/>
        <end position="34"/>
    </location>
</feature>
<keyword evidence="4 6" id="KW-1133">Transmembrane helix</keyword>
<dbReference type="InterPro" id="IPR001123">
    <property type="entry name" value="LeuE-type"/>
</dbReference>
<evidence type="ECO:0000313" key="8">
    <source>
        <dbReference type="Proteomes" id="UP000435648"/>
    </source>
</evidence>
<dbReference type="PANTHER" id="PTHR30086">
    <property type="entry name" value="ARGININE EXPORTER PROTEIN ARGO"/>
    <property type="match status" value="1"/>
</dbReference>
<feature type="transmembrane region" description="Helical" evidence="6">
    <location>
        <begin position="72"/>
        <end position="89"/>
    </location>
</feature>
<proteinExistence type="predicted"/>
<dbReference type="AlphaFoldDB" id="A0A857C9Q8"/>
<dbReference type="GO" id="GO:0015171">
    <property type="term" value="F:amino acid transmembrane transporter activity"/>
    <property type="evidence" value="ECO:0007669"/>
    <property type="project" value="TreeGrafter"/>
</dbReference>
<evidence type="ECO:0000256" key="1">
    <source>
        <dbReference type="ARBA" id="ARBA00004651"/>
    </source>
</evidence>
<dbReference type="KEGG" id="siw:GH266_14570"/>
<keyword evidence="5 6" id="KW-0472">Membrane</keyword>
<dbReference type="PANTHER" id="PTHR30086:SF20">
    <property type="entry name" value="ARGININE EXPORTER PROTEIN ARGO-RELATED"/>
    <property type="match status" value="1"/>
</dbReference>
<evidence type="ECO:0000256" key="6">
    <source>
        <dbReference type="SAM" id="Phobius"/>
    </source>
</evidence>
<evidence type="ECO:0000256" key="4">
    <source>
        <dbReference type="ARBA" id="ARBA00022989"/>
    </source>
</evidence>
<organism evidence="7 8">
    <name type="scientific">Stappia indica</name>
    <dbReference type="NCBI Taxonomy" id="538381"/>
    <lineage>
        <taxon>Bacteria</taxon>
        <taxon>Pseudomonadati</taxon>
        <taxon>Pseudomonadota</taxon>
        <taxon>Alphaproteobacteria</taxon>
        <taxon>Hyphomicrobiales</taxon>
        <taxon>Stappiaceae</taxon>
        <taxon>Stappia</taxon>
    </lineage>
</organism>
<gene>
    <name evidence="7" type="ORF">GH266_14570</name>
</gene>
<evidence type="ECO:0000313" key="7">
    <source>
        <dbReference type="EMBL" id="QGZ35607.1"/>
    </source>
</evidence>
<reference evidence="7 8" key="1">
    <citation type="submission" date="2019-12" db="EMBL/GenBank/DDBJ databases">
        <title>The genome of Stappia indica PHM037.</title>
        <authorList>
            <person name="Kacar D."/>
            <person name="Galan B."/>
            <person name="Canedo L."/>
            <person name="Rodriguez P."/>
            <person name="de la Calle F."/>
            <person name="Garcia J.L."/>
        </authorList>
    </citation>
    <scope>NUCLEOTIDE SEQUENCE [LARGE SCALE GENOMIC DNA]</scope>
    <source>
        <strain evidence="7 8">PHM037</strain>
    </source>
</reference>
<sequence>MDLFSPLAAIVAVNLAAWITPGPNMLAVIAASLAGGRVQGIATGTGLAAAATLWALAAVLGVATMFELFPQVAVALKLAGAAYLVWLGARSLRTALRQGASMETARLPSSSLLRAFRTGFLVSMTNPKAALFFGSVMTAFVPVAAPGWFLVAVVALCGVLAVLLHAITATVFSTGVALRAFARGRRWISGLFGIAFLAMGAMVAHAALRRG</sequence>
<keyword evidence="3 6" id="KW-0812">Transmembrane</keyword>
<dbReference type="RefSeq" id="WP_158194474.1">
    <property type="nucleotide sequence ID" value="NZ_CP046908.1"/>
</dbReference>
<accession>A0A857C9Q8</accession>
<dbReference type="OrthoDB" id="9804822at2"/>
<evidence type="ECO:0000256" key="3">
    <source>
        <dbReference type="ARBA" id="ARBA00022692"/>
    </source>
</evidence>
<protein>
    <submittedName>
        <fullName evidence="7">LysE family transporter</fullName>
    </submittedName>
</protein>
<feature type="transmembrane region" description="Helical" evidence="6">
    <location>
        <begin position="46"/>
        <end position="66"/>
    </location>
</feature>
<dbReference type="EMBL" id="CP046908">
    <property type="protein sequence ID" value="QGZ35607.1"/>
    <property type="molecule type" value="Genomic_DNA"/>
</dbReference>
<name>A0A857C9Q8_9HYPH</name>
<dbReference type="GO" id="GO:0005886">
    <property type="term" value="C:plasma membrane"/>
    <property type="evidence" value="ECO:0007669"/>
    <property type="project" value="UniProtKB-SubCell"/>
</dbReference>
<dbReference type="Pfam" id="PF01810">
    <property type="entry name" value="LysE"/>
    <property type="match status" value="1"/>
</dbReference>
<evidence type="ECO:0000256" key="2">
    <source>
        <dbReference type="ARBA" id="ARBA00022475"/>
    </source>
</evidence>
<feature type="transmembrane region" description="Helical" evidence="6">
    <location>
        <begin position="147"/>
        <end position="175"/>
    </location>
</feature>